<dbReference type="PANTHER" id="PTHR19288">
    <property type="entry name" value="4-NITROPHENYLPHOSPHATASE-RELATED"/>
    <property type="match status" value="1"/>
</dbReference>
<protein>
    <submittedName>
        <fullName evidence="2">HAD-IIA family hydrolase</fullName>
    </submittedName>
</protein>
<organism evidence="2">
    <name type="scientific">Acerihabitans sp. KWT182</name>
    <dbReference type="NCBI Taxonomy" id="3157919"/>
    <lineage>
        <taxon>Bacteria</taxon>
        <taxon>Pseudomonadati</taxon>
        <taxon>Pseudomonadota</taxon>
        <taxon>Gammaproteobacteria</taxon>
        <taxon>Enterobacterales</taxon>
        <taxon>Pectobacteriaceae</taxon>
        <taxon>Acerihabitans</taxon>
    </lineage>
</organism>
<proteinExistence type="predicted"/>
<dbReference type="NCBIfam" id="TIGR01460">
    <property type="entry name" value="HAD-SF-IIA"/>
    <property type="match status" value="1"/>
</dbReference>
<reference evidence="2" key="1">
    <citation type="submission" date="2024-06" db="EMBL/GenBank/DDBJ databases">
        <authorList>
            <person name="Coelho C."/>
            <person name="Bento M."/>
            <person name="Garcia E."/>
            <person name="Camelo A."/>
            <person name="Brandao I."/>
            <person name="Espirito Santo C."/>
            <person name="Trovao J."/>
            <person name="Verissimo A."/>
            <person name="Costa J."/>
            <person name="Tiago I."/>
        </authorList>
    </citation>
    <scope>NUCLEOTIDE SEQUENCE</scope>
    <source>
        <strain evidence="2">KWT182</strain>
    </source>
</reference>
<evidence type="ECO:0000256" key="1">
    <source>
        <dbReference type="ARBA" id="ARBA00022723"/>
    </source>
</evidence>
<dbReference type="InterPro" id="IPR006439">
    <property type="entry name" value="HAD-SF_hydro_IA"/>
</dbReference>
<sequence length="265" mass="28731">MNRKKYKGVIIDVDGTLVLHGKALPGAGEAIDTLRGAGYQLRFVSNTTSRNATQLAEILTHCGIRASETEIQTSVSACLYYLQTKYGENKGFIAVPDALQPCFGHIAQTAEQPDYVVLGDLDDGFQYDILNRIFNFLRDGAQLVVFHKNPWYFRDGNTWLDSGAFTQALELASGTQAIVTGKPSPVMFHSAVASMGLTNEQVLVVGDDVTTDIAGAQNAGLASLLVGSGKFKPIDLTLHLISKKNFIPGIINLPEWLQLKKATSL</sequence>
<keyword evidence="2" id="KW-0378">Hydrolase</keyword>
<dbReference type="Pfam" id="PF13242">
    <property type="entry name" value="Hydrolase_like"/>
    <property type="match status" value="1"/>
</dbReference>
<dbReference type="GO" id="GO:0005737">
    <property type="term" value="C:cytoplasm"/>
    <property type="evidence" value="ECO:0007669"/>
    <property type="project" value="TreeGrafter"/>
</dbReference>
<dbReference type="PANTHER" id="PTHR19288:SF46">
    <property type="entry name" value="HALOACID DEHALOGENASE-LIKE HYDROLASE DOMAIN-CONTAINING PROTEIN 2"/>
    <property type="match status" value="1"/>
</dbReference>
<dbReference type="InterPro" id="IPR036412">
    <property type="entry name" value="HAD-like_sf"/>
</dbReference>
<name>A0AAU7Q9T7_9GAMM</name>
<dbReference type="GO" id="GO:0046872">
    <property type="term" value="F:metal ion binding"/>
    <property type="evidence" value="ECO:0007669"/>
    <property type="project" value="UniProtKB-KW"/>
</dbReference>
<evidence type="ECO:0000313" key="2">
    <source>
        <dbReference type="EMBL" id="XBS69141.1"/>
    </source>
</evidence>
<accession>A0AAU7Q9T7</accession>
<dbReference type="EMBL" id="CP157947">
    <property type="protein sequence ID" value="XBS69141.1"/>
    <property type="molecule type" value="Genomic_DNA"/>
</dbReference>
<dbReference type="SUPFAM" id="SSF56784">
    <property type="entry name" value="HAD-like"/>
    <property type="match status" value="1"/>
</dbReference>
<dbReference type="InterPro" id="IPR023214">
    <property type="entry name" value="HAD_sf"/>
</dbReference>
<dbReference type="Pfam" id="PF13344">
    <property type="entry name" value="Hydrolase_6"/>
    <property type="match status" value="1"/>
</dbReference>
<dbReference type="GO" id="GO:0016791">
    <property type="term" value="F:phosphatase activity"/>
    <property type="evidence" value="ECO:0007669"/>
    <property type="project" value="TreeGrafter"/>
</dbReference>
<dbReference type="Gene3D" id="3.40.50.1000">
    <property type="entry name" value="HAD superfamily/HAD-like"/>
    <property type="match status" value="2"/>
</dbReference>
<keyword evidence="1" id="KW-0479">Metal-binding</keyword>
<gene>
    <name evidence="2" type="ORF">ABK905_22135</name>
</gene>
<dbReference type="NCBIfam" id="TIGR01549">
    <property type="entry name" value="HAD-SF-IA-v1"/>
    <property type="match status" value="1"/>
</dbReference>
<dbReference type="InterPro" id="IPR006357">
    <property type="entry name" value="HAD-SF_hydro_IIA"/>
</dbReference>
<dbReference type="AlphaFoldDB" id="A0AAU7Q9T7"/>